<dbReference type="EMBL" id="VLLL01000005">
    <property type="protein sequence ID" value="TWJ16383.1"/>
    <property type="molecule type" value="Genomic_DNA"/>
</dbReference>
<dbReference type="GO" id="GO:0004497">
    <property type="term" value="F:monooxygenase activity"/>
    <property type="evidence" value="ECO:0007669"/>
    <property type="project" value="InterPro"/>
</dbReference>
<evidence type="ECO:0000313" key="2">
    <source>
        <dbReference type="EMBL" id="TWJ16383.1"/>
    </source>
</evidence>
<dbReference type="GO" id="GO:0020037">
    <property type="term" value="F:heme binding"/>
    <property type="evidence" value="ECO:0007669"/>
    <property type="project" value="InterPro"/>
</dbReference>
<name>A0A562VES2_9ACTN</name>
<accession>A0A562VES2</accession>
<evidence type="ECO:0000313" key="3">
    <source>
        <dbReference type="Proteomes" id="UP000321617"/>
    </source>
</evidence>
<proteinExistence type="inferred from homology"/>
<dbReference type="AlphaFoldDB" id="A0A562VES2"/>
<dbReference type="Proteomes" id="UP000321617">
    <property type="component" value="Unassembled WGS sequence"/>
</dbReference>
<protein>
    <submittedName>
        <fullName evidence="2">Cytochrome P450</fullName>
    </submittedName>
</protein>
<dbReference type="PANTHER" id="PTHR46696:SF1">
    <property type="entry name" value="CYTOCHROME P450 YJIB-RELATED"/>
    <property type="match status" value="1"/>
</dbReference>
<dbReference type="Gene3D" id="1.10.630.10">
    <property type="entry name" value="Cytochrome P450"/>
    <property type="match status" value="1"/>
</dbReference>
<keyword evidence="3" id="KW-1185">Reference proteome</keyword>
<dbReference type="GO" id="GO:0005506">
    <property type="term" value="F:iron ion binding"/>
    <property type="evidence" value="ECO:0007669"/>
    <property type="project" value="InterPro"/>
</dbReference>
<evidence type="ECO:0000256" key="1">
    <source>
        <dbReference type="ARBA" id="ARBA00010617"/>
    </source>
</evidence>
<dbReference type="InterPro" id="IPR036396">
    <property type="entry name" value="Cyt_P450_sf"/>
</dbReference>
<organism evidence="2 3">
    <name type="scientific">Stackebrandtia albiflava</name>
    <dbReference type="NCBI Taxonomy" id="406432"/>
    <lineage>
        <taxon>Bacteria</taxon>
        <taxon>Bacillati</taxon>
        <taxon>Actinomycetota</taxon>
        <taxon>Actinomycetes</taxon>
        <taxon>Glycomycetales</taxon>
        <taxon>Glycomycetaceae</taxon>
        <taxon>Stackebrandtia</taxon>
    </lineage>
</organism>
<dbReference type="GO" id="GO:0016705">
    <property type="term" value="F:oxidoreductase activity, acting on paired donors, with incorporation or reduction of molecular oxygen"/>
    <property type="evidence" value="ECO:0007669"/>
    <property type="project" value="InterPro"/>
</dbReference>
<comment type="caution">
    <text evidence="2">The sequence shown here is derived from an EMBL/GenBank/DDBJ whole genome shotgun (WGS) entry which is preliminary data.</text>
</comment>
<reference evidence="2 3" key="1">
    <citation type="journal article" date="2013" name="Stand. Genomic Sci.">
        <title>Genomic Encyclopedia of Type Strains, Phase I: The one thousand microbial genomes (KMG-I) project.</title>
        <authorList>
            <person name="Kyrpides N.C."/>
            <person name="Woyke T."/>
            <person name="Eisen J.A."/>
            <person name="Garrity G."/>
            <person name="Lilburn T.G."/>
            <person name="Beck B.J."/>
            <person name="Whitman W.B."/>
            <person name="Hugenholtz P."/>
            <person name="Klenk H.P."/>
        </authorList>
    </citation>
    <scope>NUCLEOTIDE SEQUENCE [LARGE SCALE GENOMIC DNA]</scope>
    <source>
        <strain evidence="2 3">DSM 45044</strain>
    </source>
</reference>
<dbReference type="InterPro" id="IPR017972">
    <property type="entry name" value="Cyt_P450_CS"/>
</dbReference>
<dbReference type="PROSITE" id="PS00086">
    <property type="entry name" value="CYTOCHROME_P450"/>
    <property type="match status" value="1"/>
</dbReference>
<dbReference type="PANTHER" id="PTHR46696">
    <property type="entry name" value="P450, PUTATIVE (EUROFUNG)-RELATED"/>
    <property type="match status" value="1"/>
</dbReference>
<comment type="similarity">
    <text evidence="1">Belongs to the cytochrome P450 family.</text>
</comment>
<sequence>MFRPYGVGMTSVSHVVTGPDAVDVLTGSSFVPPPAEPGPVGGLRWLRHSVARFSHGADHARRREAAVRLLAPLDLDVLRARAREETRDRLTVGVPCDVMSRIARDVPVTVLGEAIGLARPDVAAVRAVAAHYLAGTADAAADAGVAALVAAFGGVADESTAAAIGVLAQACEATAGLIGVAVAGGPSDVRPADVVAEVLRARQPVRSTVRRVSVPVRAGGVGLAAGDVVGVDLTGLPFGAGAHGCPGAAHAVALAVGVCEALEERAWRVVDVGFASGGDGRVPVRCEVVCDA</sequence>
<gene>
    <name evidence="2" type="ORF">LX16_2112</name>
</gene>
<dbReference type="SUPFAM" id="SSF48264">
    <property type="entry name" value="Cytochrome P450"/>
    <property type="match status" value="1"/>
</dbReference>